<dbReference type="KEGG" id="sgi:SGRAN_1632"/>
<keyword evidence="7" id="KW-1185">Reference proteome</keyword>
<organism evidence="6 7">
    <name type="scientific">Sphingopyxis granuli</name>
    <dbReference type="NCBI Taxonomy" id="267128"/>
    <lineage>
        <taxon>Bacteria</taxon>
        <taxon>Pseudomonadati</taxon>
        <taxon>Pseudomonadota</taxon>
        <taxon>Alphaproteobacteria</taxon>
        <taxon>Sphingomonadales</taxon>
        <taxon>Sphingomonadaceae</taxon>
        <taxon>Sphingopyxis</taxon>
    </lineage>
</organism>
<protein>
    <submittedName>
        <fullName evidence="6">Iron-sulfur cluster repair protein YtfE</fullName>
    </submittedName>
</protein>
<gene>
    <name evidence="6" type="primary">ytfE</name>
    <name evidence="6" type="ORF">SGRAN_1632</name>
</gene>
<accession>A0AA86GMP8</accession>
<proteinExistence type="predicted"/>
<dbReference type="PANTHER" id="PTHR36438">
    <property type="entry name" value="IRON-SULFUR CLUSTER REPAIR PROTEIN YTFE"/>
    <property type="match status" value="1"/>
</dbReference>
<dbReference type="InterPro" id="IPR019903">
    <property type="entry name" value="RIC_family"/>
</dbReference>
<dbReference type="Gene3D" id="1.20.120.520">
    <property type="entry name" value="nmb1532 protein domain like"/>
    <property type="match status" value="1"/>
</dbReference>
<keyword evidence="3" id="KW-0479">Metal-binding</keyword>
<dbReference type="GO" id="GO:0046872">
    <property type="term" value="F:metal ion binding"/>
    <property type="evidence" value="ECO:0007669"/>
    <property type="project" value="UniProtKB-KW"/>
</dbReference>
<comment type="subcellular location">
    <subcellularLocation>
        <location evidence="1">Cytoplasm</location>
    </subcellularLocation>
</comment>
<evidence type="ECO:0000256" key="4">
    <source>
        <dbReference type="ARBA" id="ARBA00023004"/>
    </source>
</evidence>
<evidence type="ECO:0000259" key="5">
    <source>
        <dbReference type="Pfam" id="PF01814"/>
    </source>
</evidence>
<reference evidence="6 7" key="1">
    <citation type="journal article" date="2016" name="BMC Genomics">
        <title>Genomic analysis of the nitrate-respiring Sphingopyxis granuli (formerly Sphingomonas macrogoltabida) strain TFA.</title>
        <authorList>
            <person name="Garcia-Romero I."/>
            <person name="Perez-Pulido A.J."/>
            <person name="Gonzalez-Flores Y.E."/>
            <person name="Reyes-Ramirez F."/>
            <person name="Santero E."/>
            <person name="Floriano B."/>
        </authorList>
    </citation>
    <scope>NUCLEOTIDE SEQUENCE [LARGE SCALE GENOMIC DNA]</scope>
    <source>
        <strain evidence="6 7">TFA</strain>
    </source>
</reference>
<dbReference type="Proteomes" id="UP000058599">
    <property type="component" value="Chromosome"/>
</dbReference>
<dbReference type="AlphaFoldDB" id="A0AA86GMP8"/>
<evidence type="ECO:0000313" key="6">
    <source>
        <dbReference type="EMBL" id="AMG74013.1"/>
    </source>
</evidence>
<feature type="domain" description="Hemerythrin-like" evidence="5">
    <location>
        <begin position="22"/>
        <end position="160"/>
    </location>
</feature>
<keyword evidence="2" id="KW-0963">Cytoplasm</keyword>
<evidence type="ECO:0000256" key="3">
    <source>
        <dbReference type="ARBA" id="ARBA00022723"/>
    </source>
</evidence>
<dbReference type="GO" id="GO:0005737">
    <property type="term" value="C:cytoplasm"/>
    <property type="evidence" value="ECO:0007669"/>
    <property type="project" value="UniProtKB-SubCell"/>
</dbReference>
<dbReference type="Pfam" id="PF01814">
    <property type="entry name" value="Hemerythrin"/>
    <property type="match status" value="1"/>
</dbReference>
<dbReference type="EMBL" id="CP012199">
    <property type="protein sequence ID" value="AMG74013.1"/>
    <property type="molecule type" value="Genomic_DNA"/>
</dbReference>
<evidence type="ECO:0000256" key="1">
    <source>
        <dbReference type="ARBA" id="ARBA00004496"/>
    </source>
</evidence>
<evidence type="ECO:0000313" key="7">
    <source>
        <dbReference type="Proteomes" id="UP000058599"/>
    </source>
</evidence>
<dbReference type="PANTHER" id="PTHR36438:SF1">
    <property type="entry name" value="IRON-SULFUR CLUSTER REPAIR PROTEIN YTFE"/>
    <property type="match status" value="1"/>
</dbReference>
<evidence type="ECO:0000256" key="2">
    <source>
        <dbReference type="ARBA" id="ARBA00022490"/>
    </source>
</evidence>
<keyword evidence="4" id="KW-0408">Iron</keyword>
<dbReference type="InterPro" id="IPR012312">
    <property type="entry name" value="Hemerythrin-like"/>
</dbReference>
<name>A0AA86GMP8_9SPHN</name>
<sequence length="166" mass="18230">MASNPVETADPVDAAETPALVDHIIERYHRVHSRELPELIQMAQRVEQAHQAHPAVPAGLAALLKQMLGELTIHMQKEELILFPQMKKGGRPEIGTPIIVMMAEHDDHSAFLRAIGGLTQDLRVPEGGCGTWRALYAGLAKLSADLTDHIHIENDILFPRFLGSGV</sequence>